<proteinExistence type="predicted"/>
<organism evidence="1 2">
    <name type="scientific">Tenuifilum thalassicum</name>
    <dbReference type="NCBI Taxonomy" id="2590900"/>
    <lineage>
        <taxon>Bacteria</taxon>
        <taxon>Pseudomonadati</taxon>
        <taxon>Bacteroidota</taxon>
        <taxon>Bacteroidia</taxon>
        <taxon>Bacteroidales</taxon>
        <taxon>Tenuifilaceae</taxon>
        <taxon>Tenuifilum</taxon>
    </lineage>
</organism>
<dbReference type="RefSeq" id="WP_173074498.1">
    <property type="nucleotide sequence ID" value="NZ_CP041345.1"/>
</dbReference>
<evidence type="ECO:0000313" key="1">
    <source>
        <dbReference type="EMBL" id="QKG80093.1"/>
    </source>
</evidence>
<dbReference type="Pfam" id="PF12900">
    <property type="entry name" value="Pyridox_ox_2"/>
    <property type="match status" value="1"/>
</dbReference>
<accession>A0A7D3XZU8</accession>
<dbReference type="AlphaFoldDB" id="A0A7D3XZU8"/>
<protein>
    <submittedName>
        <fullName evidence="1">Pyridoxamine 5'-phosphate oxidase family protein</fullName>
    </submittedName>
</protein>
<dbReference type="PANTHER" id="PTHR34071:SF2">
    <property type="entry name" value="FLAVIN-NUCLEOTIDE-BINDING PROTEIN"/>
    <property type="match status" value="1"/>
</dbReference>
<dbReference type="InterPro" id="IPR012349">
    <property type="entry name" value="Split_barrel_FMN-bd"/>
</dbReference>
<dbReference type="KEGG" id="ttz:FHG85_07405"/>
<dbReference type="EMBL" id="CP041345">
    <property type="protein sequence ID" value="QKG80093.1"/>
    <property type="molecule type" value="Genomic_DNA"/>
</dbReference>
<name>A0A7D3XZU8_9BACT</name>
<gene>
    <name evidence="1" type="ORF">FHG85_07405</name>
</gene>
<dbReference type="Gene3D" id="2.30.110.10">
    <property type="entry name" value="Electron Transport, Fmn-binding Protein, Chain A"/>
    <property type="match status" value="1"/>
</dbReference>
<dbReference type="SUPFAM" id="SSF50475">
    <property type="entry name" value="FMN-binding split barrel"/>
    <property type="match status" value="1"/>
</dbReference>
<dbReference type="PANTHER" id="PTHR34071">
    <property type="entry name" value="5-NITROIMIDAZOLE ANTIBIOTICS RESISTANCE PROTEIN, NIMA-FAMILY-RELATED PROTEIN-RELATED"/>
    <property type="match status" value="1"/>
</dbReference>
<keyword evidence="2" id="KW-1185">Reference proteome</keyword>
<evidence type="ECO:0000313" key="2">
    <source>
        <dbReference type="Proteomes" id="UP000500961"/>
    </source>
</evidence>
<dbReference type="InterPro" id="IPR024747">
    <property type="entry name" value="Pyridox_Oxase-rel"/>
</dbReference>
<reference evidence="1 2" key="1">
    <citation type="submission" date="2019-07" db="EMBL/GenBank/DDBJ databases">
        <title>Thalassofilum flectens gen. nov., sp. nov., a novel moderate thermophilic anaerobe from a shallow sea hot spring in Kunashir Island (Russia), representing a new family in the order Bacteroidales, and proposal of Thalassofilacea fam. nov.</title>
        <authorList>
            <person name="Kochetkova T.V."/>
            <person name="Podosokorskaya O.A."/>
            <person name="Novikov A."/>
            <person name="Elcheninov A.G."/>
            <person name="Toshchakov S.V."/>
            <person name="Kublanov I.V."/>
        </authorList>
    </citation>
    <scope>NUCLEOTIDE SEQUENCE [LARGE SCALE GENOMIC DNA]</scope>
    <source>
        <strain evidence="1 2">38-H</strain>
    </source>
</reference>
<sequence length="154" mass="17987">MRPRAITQQQEIEQVINETDVCHVGMVDLNGMPYVLPFNFGYQDGFLYLHSGPEGKKIDIWKNNPNVCIAFSSDYFLRHQHENVACSYSMKYKSVLMYGKLLNIEDLDEKKRILNIIMKKYTNRDDFDYSMPALKNVKVFKLVPEKVEGKAYGY</sequence>
<dbReference type="Proteomes" id="UP000500961">
    <property type="component" value="Chromosome"/>
</dbReference>